<evidence type="ECO:0000256" key="7">
    <source>
        <dbReference type="ARBA" id="ARBA00022729"/>
    </source>
</evidence>
<evidence type="ECO:0000256" key="4">
    <source>
        <dbReference type="ARBA" id="ARBA00022448"/>
    </source>
</evidence>
<feature type="domain" description="Trimeric autotransporter adhesin YadA-like stalk" evidence="13">
    <location>
        <begin position="207"/>
        <end position="242"/>
    </location>
</feature>
<feature type="domain" description="Trimeric autotransporter adhesin YadA-like head" evidence="12">
    <location>
        <begin position="65"/>
        <end position="91"/>
    </location>
</feature>
<feature type="domain" description="Trimeric autotransporter adhesin YadA-like C-terminal membrane anchor" evidence="11">
    <location>
        <begin position="395"/>
        <end position="445"/>
    </location>
</feature>
<keyword evidence="10" id="KW-0998">Cell outer membrane</keyword>
<name>A0A0S2E3U1_LYSAN</name>
<evidence type="ECO:0000256" key="10">
    <source>
        <dbReference type="ARBA" id="ARBA00023237"/>
    </source>
</evidence>
<dbReference type="GO" id="GO:0009986">
    <property type="term" value="C:cell surface"/>
    <property type="evidence" value="ECO:0007669"/>
    <property type="project" value="UniProtKB-SubCell"/>
</dbReference>
<evidence type="ECO:0000313" key="14">
    <source>
        <dbReference type="EMBL" id="ALN81576.1"/>
    </source>
</evidence>
<comment type="subcellular location">
    <subcellularLocation>
        <location evidence="2">Cell outer membrane</location>
    </subcellularLocation>
    <subcellularLocation>
        <location evidence="1">Cell surface</location>
    </subcellularLocation>
</comment>
<evidence type="ECO:0000259" key="12">
    <source>
        <dbReference type="Pfam" id="PF05658"/>
    </source>
</evidence>
<keyword evidence="9" id="KW-0472">Membrane</keyword>
<feature type="domain" description="Trimeric autotransporter adhesin YadA-like stalk" evidence="13">
    <location>
        <begin position="304"/>
        <end position="340"/>
    </location>
</feature>
<keyword evidence="8" id="KW-0653">Protein transport</keyword>
<feature type="domain" description="Trimeric autotransporter adhesin YadA-like head" evidence="12">
    <location>
        <begin position="177"/>
        <end position="201"/>
    </location>
</feature>
<evidence type="ECO:0000259" key="11">
    <source>
        <dbReference type="Pfam" id="PF03895"/>
    </source>
</evidence>
<keyword evidence="7" id="KW-0732">Signal</keyword>
<dbReference type="KEGG" id="lab:LA76x_3451"/>
<dbReference type="EMBL" id="CP011129">
    <property type="protein sequence ID" value="ALN81576.1"/>
    <property type="molecule type" value="Genomic_DNA"/>
</dbReference>
<dbReference type="InterPro" id="IPR008635">
    <property type="entry name" value="Coiled_stalk_dom"/>
</dbReference>
<dbReference type="Pfam" id="PF05658">
    <property type="entry name" value="YadA_head"/>
    <property type="match status" value="5"/>
</dbReference>
<dbReference type="GO" id="GO:0015031">
    <property type="term" value="P:protein transport"/>
    <property type="evidence" value="ECO:0007669"/>
    <property type="project" value="UniProtKB-KW"/>
</dbReference>
<evidence type="ECO:0000256" key="6">
    <source>
        <dbReference type="ARBA" id="ARBA00022692"/>
    </source>
</evidence>
<dbReference type="Pfam" id="PF03895">
    <property type="entry name" value="YadA_anchor"/>
    <property type="match status" value="1"/>
</dbReference>
<evidence type="ECO:0000256" key="1">
    <source>
        <dbReference type="ARBA" id="ARBA00004241"/>
    </source>
</evidence>
<dbReference type="eggNOG" id="COG5295">
    <property type="taxonomic scope" value="Bacteria"/>
</dbReference>
<keyword evidence="4" id="KW-0813">Transport</keyword>
<reference evidence="14 15" key="1">
    <citation type="journal article" date="2015" name="BMC Genomics">
        <title>Comparative genomics and metabolic profiling of the genus Lysobacter.</title>
        <authorList>
            <person name="de Bruijn I."/>
            <person name="Cheng X."/>
            <person name="de Jager V."/>
            <person name="Exposito R.G."/>
            <person name="Watrous J."/>
            <person name="Patel N."/>
            <person name="Postma J."/>
            <person name="Dorrestein P.C."/>
            <person name="Kobayashi D."/>
            <person name="Raaijmakers J.M."/>
        </authorList>
    </citation>
    <scope>NUCLEOTIDE SEQUENCE [LARGE SCALE GENOMIC DNA]</scope>
    <source>
        <strain evidence="14 15">76</strain>
    </source>
</reference>
<dbReference type="Gene3D" id="6.10.250.2030">
    <property type="match status" value="1"/>
</dbReference>
<gene>
    <name evidence="14" type="ORF">LA76x_3451</name>
</gene>
<dbReference type="InterPro" id="IPR011049">
    <property type="entry name" value="Serralysin-like_metalloprot_C"/>
</dbReference>
<dbReference type="GO" id="GO:0009279">
    <property type="term" value="C:cell outer membrane"/>
    <property type="evidence" value="ECO:0007669"/>
    <property type="project" value="UniProtKB-SubCell"/>
</dbReference>
<dbReference type="PATRIC" id="fig|84531.7.peg.4531"/>
<dbReference type="InterPro" id="IPR005594">
    <property type="entry name" value="YadA_C"/>
</dbReference>
<dbReference type="Gene3D" id="3.30.1300.30">
    <property type="entry name" value="GSPII I/J protein-like"/>
    <property type="match status" value="1"/>
</dbReference>
<dbReference type="Proteomes" id="UP000060787">
    <property type="component" value="Chromosome"/>
</dbReference>
<organism evidence="14 15">
    <name type="scientific">Lysobacter antibioticus</name>
    <dbReference type="NCBI Taxonomy" id="84531"/>
    <lineage>
        <taxon>Bacteria</taxon>
        <taxon>Pseudomonadati</taxon>
        <taxon>Pseudomonadota</taxon>
        <taxon>Gammaproteobacteria</taxon>
        <taxon>Lysobacterales</taxon>
        <taxon>Lysobacteraceae</taxon>
        <taxon>Lysobacter</taxon>
    </lineage>
</organism>
<dbReference type="InterPro" id="IPR045584">
    <property type="entry name" value="Pilin-like"/>
</dbReference>
<feature type="domain" description="Trimeric autotransporter adhesin YadA-like head" evidence="12">
    <location>
        <begin position="121"/>
        <end position="146"/>
    </location>
</feature>
<dbReference type="STRING" id="84531.LA76x_3451"/>
<protein>
    <submittedName>
        <fullName evidence="14">YadA-like C-terminal region family protein</fullName>
    </submittedName>
</protein>
<dbReference type="Pfam" id="PF05662">
    <property type="entry name" value="YadA_stalk"/>
    <property type="match status" value="2"/>
</dbReference>
<dbReference type="InterPro" id="IPR008640">
    <property type="entry name" value="Adhesin_Head_dom"/>
</dbReference>
<keyword evidence="5" id="KW-1134">Transmembrane beta strand</keyword>
<evidence type="ECO:0000256" key="8">
    <source>
        <dbReference type="ARBA" id="ARBA00022927"/>
    </source>
</evidence>
<evidence type="ECO:0000256" key="9">
    <source>
        <dbReference type="ARBA" id="ARBA00023136"/>
    </source>
</evidence>
<evidence type="ECO:0000313" key="15">
    <source>
        <dbReference type="Proteomes" id="UP000060787"/>
    </source>
</evidence>
<dbReference type="Gene3D" id="2.150.10.10">
    <property type="entry name" value="Serralysin-like metalloprotease, C-terminal"/>
    <property type="match status" value="1"/>
</dbReference>
<keyword evidence="15" id="KW-1185">Reference proteome</keyword>
<evidence type="ECO:0000259" key="13">
    <source>
        <dbReference type="Pfam" id="PF05662"/>
    </source>
</evidence>
<dbReference type="SUPFAM" id="SSF101967">
    <property type="entry name" value="Adhesin YadA, collagen-binding domain"/>
    <property type="match status" value="1"/>
</dbReference>
<feature type="domain" description="Trimeric autotransporter adhesin YadA-like head" evidence="12">
    <location>
        <begin position="149"/>
        <end position="175"/>
    </location>
</feature>
<accession>A0A0S2E3U1</accession>
<comment type="similarity">
    <text evidence="3">Belongs to the autotransporter-2 (AT-2) (TC 1.B.40) family.</text>
</comment>
<proteinExistence type="inferred from homology"/>
<keyword evidence="6" id="KW-0812">Transmembrane</keyword>
<sequence>MLLSAAAPMHGSAAAHDILLGDSLNISHKTLLAAALSLACTTVWAGEPCVLDDGFGGTTTGGATAAGGSAIACGQGASADGDFAVATGAGATASAVGAVAIGAGTTAAGDQSTAVGTGATASAANSSAIGDSATAAGEFSTASGSASTAGGRFATANGAGSSASADNTTAVGANSSASAAGSVALGSDSIADRANSVSFGAAGSERQLVNVAAATQDTDAVNLSQLNTLSGAFGGGASFAGGVFTPPTYVIQGGNYNDVGAAFSAVDGRLTDLYTRVGAGVASSVTYDDASKAQVTLQGGGGTRVSNVATGTAPTDAANVAQVQAGDAQTLRSANTYTDARMNQMLAAPTAAINELRDDMNWRFNKQDERIDKMGAMTSAMVQMSASAAGLRTQNRIAVGAGFQGGEQALSIGYQRAISDRATVTVGGAFSDSESSAGVGVGFGW</sequence>
<feature type="domain" description="Trimeric autotransporter adhesin YadA-like head" evidence="12">
    <location>
        <begin position="93"/>
        <end position="119"/>
    </location>
</feature>
<evidence type="ECO:0000256" key="3">
    <source>
        <dbReference type="ARBA" id="ARBA00005848"/>
    </source>
</evidence>
<dbReference type="KEGG" id="laq:GLA29479_4642"/>
<evidence type="ECO:0000256" key="2">
    <source>
        <dbReference type="ARBA" id="ARBA00004442"/>
    </source>
</evidence>
<dbReference type="AlphaFoldDB" id="A0A0S2E3U1"/>
<evidence type="ECO:0000256" key="5">
    <source>
        <dbReference type="ARBA" id="ARBA00022452"/>
    </source>
</evidence>
<dbReference type="SUPFAM" id="SSF54523">
    <property type="entry name" value="Pili subunits"/>
    <property type="match status" value="1"/>
</dbReference>